<keyword evidence="2" id="KW-1185">Reference proteome</keyword>
<evidence type="ECO:0000313" key="1">
    <source>
        <dbReference type="EMBL" id="MBL6277502.1"/>
    </source>
</evidence>
<dbReference type="RefSeq" id="WP_203222173.1">
    <property type="nucleotide sequence ID" value="NZ_JAETXL010000005.1"/>
</dbReference>
<sequence length="73" mass="8088">MAARWLVASAALGRPVTGDEPYPHVCRRRIDGTNTRSGRAVYLQRRDCAACVQEYRPPRAARPSRPDARPVAA</sequence>
<organism evidence="1 2">
    <name type="scientific">Micromonospora fiedleri</name>
    <dbReference type="NCBI Taxonomy" id="1157498"/>
    <lineage>
        <taxon>Bacteria</taxon>
        <taxon>Bacillati</taxon>
        <taxon>Actinomycetota</taxon>
        <taxon>Actinomycetes</taxon>
        <taxon>Micromonosporales</taxon>
        <taxon>Micromonosporaceae</taxon>
        <taxon>Micromonospora</taxon>
    </lineage>
</organism>
<name>A0ABS1UMF3_9ACTN</name>
<comment type="caution">
    <text evidence="1">The sequence shown here is derived from an EMBL/GenBank/DDBJ whole genome shotgun (WGS) entry which is preliminary data.</text>
</comment>
<proteinExistence type="predicted"/>
<protein>
    <submittedName>
        <fullName evidence="1">Uncharacterized protein</fullName>
    </submittedName>
</protein>
<reference evidence="1 2" key="1">
    <citation type="submission" date="2021-01" db="EMBL/GenBank/DDBJ databases">
        <title>Genome sequencing of Micromonospora fiedleri MG-37.</title>
        <authorList>
            <person name="Moreland P.E.J."/>
            <person name="Stach J.E.M."/>
        </authorList>
    </citation>
    <scope>NUCLEOTIDE SEQUENCE [LARGE SCALE GENOMIC DNA]</scope>
    <source>
        <strain evidence="1 2">MG-37</strain>
    </source>
</reference>
<dbReference type="EMBL" id="JAETXL010000005">
    <property type="protein sequence ID" value="MBL6277502.1"/>
    <property type="molecule type" value="Genomic_DNA"/>
</dbReference>
<accession>A0ABS1UMF3</accession>
<evidence type="ECO:0000313" key="2">
    <source>
        <dbReference type="Proteomes" id="UP000661193"/>
    </source>
</evidence>
<gene>
    <name evidence="1" type="ORF">JMF97_15185</name>
</gene>
<dbReference type="Proteomes" id="UP000661193">
    <property type="component" value="Unassembled WGS sequence"/>
</dbReference>